<name>A0A397I405_9GLOM</name>
<reference evidence="1 2" key="1">
    <citation type="submission" date="2018-08" db="EMBL/GenBank/DDBJ databases">
        <title>Genome and evolution of the arbuscular mycorrhizal fungus Diversispora epigaea (formerly Glomus versiforme) and its bacterial endosymbionts.</title>
        <authorList>
            <person name="Sun X."/>
            <person name="Fei Z."/>
            <person name="Harrison M."/>
        </authorList>
    </citation>
    <scope>NUCLEOTIDE SEQUENCE [LARGE SCALE GENOMIC DNA]</scope>
    <source>
        <strain evidence="1 2">IT104</strain>
    </source>
</reference>
<sequence length="180" mass="20555">MGKKPDIMGLLKQNGKNIEFMYTEFSRIICIWVVGIQVAGTDMRLNILVKDSADIPRYFHLNHAEILLSPHTLHTKSLRKQIIEESAKREAKNIELRSKVTKLECDIEESGKKYPASQKKDIPQFSACSKLLVNTQIQKDDPKVLSSISPIIESGYYYDYDLSNGKKSYKKIESLGRGQF</sequence>
<keyword evidence="2" id="KW-1185">Reference proteome</keyword>
<organism evidence="1 2">
    <name type="scientific">Diversispora epigaea</name>
    <dbReference type="NCBI Taxonomy" id="1348612"/>
    <lineage>
        <taxon>Eukaryota</taxon>
        <taxon>Fungi</taxon>
        <taxon>Fungi incertae sedis</taxon>
        <taxon>Mucoromycota</taxon>
        <taxon>Glomeromycotina</taxon>
        <taxon>Glomeromycetes</taxon>
        <taxon>Diversisporales</taxon>
        <taxon>Diversisporaceae</taxon>
        <taxon>Diversispora</taxon>
    </lineage>
</organism>
<evidence type="ECO:0000313" key="1">
    <source>
        <dbReference type="EMBL" id="RHZ69687.1"/>
    </source>
</evidence>
<protein>
    <submittedName>
        <fullName evidence="1">Uncharacterized protein</fullName>
    </submittedName>
</protein>
<comment type="caution">
    <text evidence="1">The sequence shown here is derived from an EMBL/GenBank/DDBJ whole genome shotgun (WGS) entry which is preliminary data.</text>
</comment>
<accession>A0A397I405</accession>
<evidence type="ECO:0000313" key="2">
    <source>
        <dbReference type="Proteomes" id="UP000266861"/>
    </source>
</evidence>
<dbReference type="EMBL" id="PQFF01000257">
    <property type="protein sequence ID" value="RHZ69687.1"/>
    <property type="molecule type" value="Genomic_DNA"/>
</dbReference>
<proteinExistence type="predicted"/>
<dbReference type="AlphaFoldDB" id="A0A397I405"/>
<dbReference type="Proteomes" id="UP000266861">
    <property type="component" value="Unassembled WGS sequence"/>
</dbReference>
<gene>
    <name evidence="1" type="ORF">Glove_280g16</name>
</gene>